<dbReference type="Gene3D" id="2.60.40.10">
    <property type="entry name" value="Immunoglobulins"/>
    <property type="match status" value="1"/>
</dbReference>
<dbReference type="AlphaFoldDB" id="A0A8J7UVJ8"/>
<evidence type="ECO:0000313" key="3">
    <source>
        <dbReference type="Proteomes" id="UP000673975"/>
    </source>
</evidence>
<reference evidence="2" key="1">
    <citation type="submission" date="2021-02" db="EMBL/GenBank/DDBJ databases">
        <title>Natronogracilivirga saccharolytica gen. nov. sp. nov. a new anaerobic, haloalkiliphilic carbohydrate-fermenting bacterium from soda lake and proposing of Cyclonatronumiaceae fam. nov. in the phylum Balneolaeota.</title>
        <authorList>
            <person name="Zhilina T.N."/>
            <person name="Sorokin D.Y."/>
            <person name="Zavarzina D.G."/>
            <person name="Toshchakov S.V."/>
            <person name="Kublanov I.V."/>
        </authorList>
    </citation>
    <scope>NUCLEOTIDE SEQUENCE</scope>
    <source>
        <strain evidence="2">Z-1702</strain>
    </source>
</reference>
<proteinExistence type="predicted"/>
<evidence type="ECO:0000313" key="2">
    <source>
        <dbReference type="EMBL" id="MBP3191244.1"/>
    </source>
</evidence>
<organism evidence="2 3">
    <name type="scientific">Natronogracilivirga saccharolytica</name>
    <dbReference type="NCBI Taxonomy" id="2812953"/>
    <lineage>
        <taxon>Bacteria</taxon>
        <taxon>Pseudomonadati</taxon>
        <taxon>Balneolota</taxon>
        <taxon>Balneolia</taxon>
        <taxon>Balneolales</taxon>
        <taxon>Cyclonatronaceae</taxon>
        <taxon>Natronogracilivirga</taxon>
    </lineage>
</organism>
<dbReference type="Gene3D" id="2.60.40.4070">
    <property type="match status" value="1"/>
</dbReference>
<dbReference type="Gene3D" id="2.160.20.110">
    <property type="match status" value="2"/>
</dbReference>
<dbReference type="Proteomes" id="UP000673975">
    <property type="component" value="Unassembled WGS sequence"/>
</dbReference>
<dbReference type="NCBIfam" id="TIGR04183">
    <property type="entry name" value="Por_Secre_tail"/>
    <property type="match status" value="1"/>
</dbReference>
<dbReference type="GO" id="GO:0005737">
    <property type="term" value="C:cytoplasm"/>
    <property type="evidence" value="ECO:0007669"/>
    <property type="project" value="UniProtKB-SubCell"/>
</dbReference>
<sequence>MKLIDFTILFVLIKLRFSETRIRRALKSPVVLPVLVVLMCLPSKLTGQFAGGSGSETDPWQVETLEQLQAVGTYPDSHFVQIADIDASATAGWNGGKGFEPIGKQGDSFTGSYNGQGHLISNLTINRPDESWLGLFDGIINATIEQLHLEQVDIRGEEGVGALAGSNFGSVNGVSVSGKVSGNQLLGGLIGHNEGTIRFSYADVEVTGKNNRIGGLVGYSYGVVEFSFASGNVTGSRFTGGLVGMNGRHVRQAYATGDVSGSSAVGRLVGGNTGSPDPAEQSIITESYAIGLVSAESNDETGGIAGYNPGRIYRSYWRIPPNAKRQEETGGSSEQLWRDNDPEVLVTGPPVDEMWGLSAGQMTGQNAFVYMYEFDFDETWQLTEGYPKLRWQAPADSVQAPEVAILSVRPEDFDFGEVKLGEVESRQFTLRNRGNITMNGAVGTLSGDTGSFSLTGGEGSYELAPDESHGLDLEFKPERADTFIATLEINHNAANEEDPMQLLLTGIGKVSTLTEEPGRELSDQIRLHQNYPNPFNPVTVIQYELPVNSEVRLEVLDLLGRRVAILVDGIMPAGVHEAAWDGTHAASGVYIYKLRAGDFVQTRSMMLLK</sequence>
<evidence type="ECO:0000259" key="1">
    <source>
        <dbReference type="Pfam" id="PF22073"/>
    </source>
</evidence>
<keyword evidence="3" id="KW-1185">Reference proteome</keyword>
<accession>A0A8J7UVJ8</accession>
<protein>
    <submittedName>
        <fullName evidence="2">Choice-of-anchor D domain-containing protein</fullName>
    </submittedName>
</protein>
<comment type="caution">
    <text evidence="2">The sequence shown here is derived from an EMBL/GenBank/DDBJ whole genome shotgun (WGS) entry which is preliminary data.</text>
</comment>
<dbReference type="EMBL" id="JAFIDN010000001">
    <property type="protein sequence ID" value="MBP3191244.1"/>
    <property type="molecule type" value="Genomic_DNA"/>
</dbReference>
<dbReference type="InterPro" id="IPR054090">
    <property type="entry name" value="Cep192_Spd-2-like_dom"/>
</dbReference>
<feature type="domain" description="Cep192/Spd-2-like" evidence="1">
    <location>
        <begin position="410"/>
        <end position="508"/>
    </location>
</feature>
<dbReference type="InterPro" id="IPR013783">
    <property type="entry name" value="Ig-like_fold"/>
</dbReference>
<dbReference type="InterPro" id="IPR026444">
    <property type="entry name" value="Secre_tail"/>
</dbReference>
<dbReference type="NCBIfam" id="NF012200">
    <property type="entry name" value="choice_anch_D"/>
    <property type="match status" value="1"/>
</dbReference>
<dbReference type="RefSeq" id="WP_210509551.1">
    <property type="nucleotide sequence ID" value="NZ_JAFIDN010000001.1"/>
</dbReference>
<gene>
    <name evidence="2" type="ORF">NATSA_01065</name>
</gene>
<dbReference type="Pfam" id="PF22073">
    <property type="entry name" value="Cep192_D4"/>
    <property type="match status" value="1"/>
</dbReference>
<name>A0A8J7UVJ8_9BACT</name>